<accession>A0AB35HZB7</accession>
<proteinExistence type="predicted"/>
<dbReference type="Proteomes" id="UP001209730">
    <property type="component" value="Unassembled WGS sequence"/>
</dbReference>
<keyword evidence="3" id="KW-0966">Cell projection</keyword>
<reference evidence="3" key="1">
    <citation type="submission" date="2022-11" db="EMBL/GenBank/DDBJ databases">
        <title>Chitin-degrading and fungicidal potential of chitinolytic bacterial strains from marine environment of the Pacific Ocean regions.</title>
        <authorList>
            <person name="Pentekhina I."/>
            <person name="Nedashkovskaya O."/>
            <person name="Seitkalieva A."/>
            <person name="Podvolotskaya A."/>
            <person name="Tekutyeva L."/>
            <person name="Balabanova L."/>
        </authorList>
    </citation>
    <scope>NUCLEOTIDE SEQUENCE</scope>
    <source>
        <strain evidence="3">KMM 6838</strain>
    </source>
</reference>
<dbReference type="AlphaFoldDB" id="A0AB35HZB7"/>
<keyword evidence="3" id="KW-0969">Cilium</keyword>
<dbReference type="InterPro" id="IPR038610">
    <property type="entry name" value="FliK-like_C_sf"/>
</dbReference>
<gene>
    <name evidence="3" type="ORF">OQJ68_10140</name>
</gene>
<evidence type="ECO:0000259" key="2">
    <source>
        <dbReference type="Pfam" id="PF02120"/>
    </source>
</evidence>
<evidence type="ECO:0000313" key="4">
    <source>
        <dbReference type="Proteomes" id="UP001209730"/>
    </source>
</evidence>
<dbReference type="InterPro" id="IPR052563">
    <property type="entry name" value="FliK"/>
</dbReference>
<feature type="domain" description="Flagellar hook-length control protein-like C-terminal" evidence="2">
    <location>
        <begin position="260"/>
        <end position="337"/>
    </location>
</feature>
<protein>
    <submittedName>
        <fullName evidence="3">Flagellar hook-length control protein FliK</fullName>
    </submittedName>
</protein>
<name>A0AB35HZB7_MICTH</name>
<keyword evidence="3" id="KW-0282">Flagellum</keyword>
<dbReference type="Pfam" id="PF02120">
    <property type="entry name" value="Flg_hook"/>
    <property type="match status" value="1"/>
</dbReference>
<dbReference type="CDD" id="cd17470">
    <property type="entry name" value="T3SS_Flik_C"/>
    <property type="match status" value="1"/>
</dbReference>
<organism evidence="3 4">
    <name type="scientific">Microbulbifer thermotolerans</name>
    <dbReference type="NCBI Taxonomy" id="252514"/>
    <lineage>
        <taxon>Bacteria</taxon>
        <taxon>Pseudomonadati</taxon>
        <taxon>Pseudomonadota</taxon>
        <taxon>Gammaproteobacteria</taxon>
        <taxon>Cellvibrionales</taxon>
        <taxon>Microbulbiferaceae</taxon>
        <taxon>Microbulbifer</taxon>
    </lineage>
</organism>
<evidence type="ECO:0000313" key="3">
    <source>
        <dbReference type="EMBL" id="MCX2802146.1"/>
    </source>
</evidence>
<feature type="region of interest" description="Disordered" evidence="1">
    <location>
        <begin position="216"/>
        <end position="235"/>
    </location>
</feature>
<evidence type="ECO:0000256" key="1">
    <source>
        <dbReference type="SAM" id="MobiDB-lite"/>
    </source>
</evidence>
<sequence length="378" mass="37889">MDITALLTALSTNTDKSLANITSGEDGASFAQALAVAAREPEGVSAELLTEILPAPAREKFTALTLNSSMTSATQATDAETVAQEVAGDETLASALAAAFAVSATAAPGVNTDSTGTGDASASPIAGSLQPGQDPLADAATRKAATQIPAPAVQADSAATMAATDAATQITKASPVKVNVDTAQERPVSAVLTSSESAVSGLTSAADLGHVTQPAAASASTTNAPAAAQVGPTSAPLTLQSPLASDAWGRELEQQLVGIAQRGDKTVELQLNPRELGPLSVNLTLDDQGAKVQFLAAQAAVRTAVEQAIPQLRDALAQQGIALGEATVGEQQQNQQQSAERGYQDGNFGSGESAPEIASAPADIKLPTGRNGSVDLYA</sequence>
<feature type="compositionally biased region" description="Polar residues" evidence="1">
    <location>
        <begin position="111"/>
        <end position="120"/>
    </location>
</feature>
<feature type="region of interest" description="Disordered" evidence="1">
    <location>
        <begin position="328"/>
        <end position="378"/>
    </location>
</feature>
<dbReference type="PANTHER" id="PTHR37533:SF2">
    <property type="entry name" value="FLAGELLAR HOOK-LENGTH CONTROL PROTEIN"/>
    <property type="match status" value="1"/>
</dbReference>
<dbReference type="InterPro" id="IPR021136">
    <property type="entry name" value="Flagellar_hook_control-like_C"/>
</dbReference>
<feature type="region of interest" description="Disordered" evidence="1">
    <location>
        <begin position="108"/>
        <end position="130"/>
    </location>
</feature>
<feature type="compositionally biased region" description="Low complexity" evidence="1">
    <location>
        <begin position="216"/>
        <end position="228"/>
    </location>
</feature>
<comment type="caution">
    <text evidence="3">The sequence shown here is derived from an EMBL/GenBank/DDBJ whole genome shotgun (WGS) entry which is preliminary data.</text>
</comment>
<dbReference type="Gene3D" id="3.30.750.140">
    <property type="match status" value="1"/>
</dbReference>
<dbReference type="EMBL" id="JAPHQB010000014">
    <property type="protein sequence ID" value="MCX2802146.1"/>
    <property type="molecule type" value="Genomic_DNA"/>
</dbReference>
<dbReference type="PANTHER" id="PTHR37533">
    <property type="entry name" value="FLAGELLAR HOOK-LENGTH CONTROL PROTEIN"/>
    <property type="match status" value="1"/>
</dbReference>
<dbReference type="RefSeq" id="WP_266002455.1">
    <property type="nucleotide sequence ID" value="NZ_JAPHQB010000014.1"/>
</dbReference>